<feature type="coiled-coil region" evidence="1">
    <location>
        <begin position="160"/>
        <end position="187"/>
    </location>
</feature>
<dbReference type="Proteomes" id="UP001623348">
    <property type="component" value="Unassembled WGS sequence"/>
</dbReference>
<dbReference type="AlphaFoldDB" id="A0ABC9WVM9"/>
<feature type="region of interest" description="Disordered" evidence="2">
    <location>
        <begin position="104"/>
        <end position="125"/>
    </location>
</feature>
<dbReference type="PANTHER" id="PTHR33332">
    <property type="entry name" value="REVERSE TRANSCRIPTASE DOMAIN-CONTAINING PROTEIN"/>
    <property type="match status" value="1"/>
</dbReference>
<gene>
    <name evidence="3" type="ORF">GRJ2_001416200</name>
</gene>
<organism evidence="3 4">
    <name type="scientific">Grus japonensis</name>
    <name type="common">Japanese crane</name>
    <name type="synonym">Red-crowned crane</name>
    <dbReference type="NCBI Taxonomy" id="30415"/>
    <lineage>
        <taxon>Eukaryota</taxon>
        <taxon>Metazoa</taxon>
        <taxon>Chordata</taxon>
        <taxon>Craniata</taxon>
        <taxon>Vertebrata</taxon>
        <taxon>Euteleostomi</taxon>
        <taxon>Archelosauria</taxon>
        <taxon>Archosauria</taxon>
        <taxon>Dinosauria</taxon>
        <taxon>Saurischia</taxon>
        <taxon>Theropoda</taxon>
        <taxon>Coelurosauria</taxon>
        <taxon>Aves</taxon>
        <taxon>Neognathae</taxon>
        <taxon>Neoaves</taxon>
        <taxon>Gruiformes</taxon>
        <taxon>Gruidae</taxon>
        <taxon>Grus</taxon>
    </lineage>
</organism>
<keyword evidence="4" id="KW-1185">Reference proteome</keyword>
<keyword evidence="1" id="KW-0175">Coiled coil</keyword>
<sequence>MTERILLQTALGHVENEEVSGDSRRGFAKGESCPTNLVAFYDGVTALVDKGRATDVIYPDLCKAFDAAPHGIFVSKMERRGFDGRTARRTRNWLDGRARRVAVDGSTSERSAATSGVPRGSGPAPFNVFVGDGDGGIERALGEFADDTQLRGAVDAPEGRDAVQRNLDRLERRARANRMKFNKAEREVLRASRRDPERGYRLGGEWVESSPEEKDLGVLMDEKLNRRRALAAWRADCVRGGVRRSETGRSREVSPPLYSAVVRPHLEYRVQLWGPQYRRDIELLESVQRMAMKLMGRLEPLFYEDRLRELGLFSLEKRRLGGDLIVAFQYLKGAYRKDGEGLFIRECSDRTRGNGFKLKEG</sequence>
<evidence type="ECO:0000313" key="4">
    <source>
        <dbReference type="Proteomes" id="UP001623348"/>
    </source>
</evidence>
<evidence type="ECO:0000313" key="3">
    <source>
        <dbReference type="EMBL" id="GAB0189509.1"/>
    </source>
</evidence>
<dbReference type="EMBL" id="BAAFJT010000004">
    <property type="protein sequence ID" value="GAB0189509.1"/>
    <property type="molecule type" value="Genomic_DNA"/>
</dbReference>
<proteinExistence type="predicted"/>
<name>A0ABC9WVM9_GRUJA</name>
<evidence type="ECO:0000256" key="2">
    <source>
        <dbReference type="SAM" id="MobiDB-lite"/>
    </source>
</evidence>
<reference evidence="3 4" key="1">
    <citation type="submission" date="2024-06" db="EMBL/GenBank/DDBJ databases">
        <title>The draft genome of Grus japonensis, version 3.</title>
        <authorList>
            <person name="Nabeshima K."/>
            <person name="Suzuki S."/>
            <person name="Onuma M."/>
        </authorList>
    </citation>
    <scope>NUCLEOTIDE SEQUENCE [LARGE SCALE GENOMIC DNA]</scope>
    <source>
        <strain evidence="3 4">451A</strain>
    </source>
</reference>
<protein>
    <submittedName>
        <fullName evidence="3">Mitochondrial enolase superfamily member 1</fullName>
    </submittedName>
</protein>
<feature type="compositionally biased region" description="Polar residues" evidence="2">
    <location>
        <begin position="105"/>
        <end position="114"/>
    </location>
</feature>
<accession>A0ABC9WVM9</accession>
<comment type="caution">
    <text evidence="3">The sequence shown here is derived from an EMBL/GenBank/DDBJ whole genome shotgun (WGS) entry which is preliminary data.</text>
</comment>
<evidence type="ECO:0000256" key="1">
    <source>
        <dbReference type="SAM" id="Coils"/>
    </source>
</evidence>